<keyword evidence="5" id="KW-1185">Reference proteome</keyword>
<gene>
    <name evidence="3" type="ORF">POF45_15030</name>
    <name evidence="4" type="ORF">POF45_29695</name>
</gene>
<sequence>MSNELEVSFYDHNRQRREYYDFSKPGCDATLSEDIKVAFLELTGHYNSRSRVQAWRSVKEFMGFLAMHEVQSIDENKNLLSEYALGLSHRKRLRKTNGSHYNVIRRLVKLLSENSESRFWQGQGLPNFDFTREKKTARDNDISVSALKSIAEACKKEINEIKACIAVRQAIENGSQVKHPSLNASEVRALTELIALESKGIWSQREMADAKKGRLGSSGLRRLSVFKELTMRTCIPIFLLLMIESAANPMALMEIKINCIEAHPTDDSMVFLSWDKPRSNKEQSLPFIRDGKFSPSELVCLIKLLTQSVRDIADAADKDLLFIVRTGNKSRRLSVQSLHNKLKEFRDEHNIEYFTFSDIRKAVAGLVAEEYKSIQPVSKFLQHSEESTTNLYLRGRAASQRSFERVSEFQGEMISMVAATGRQLEGKYSTLFGMSCKSPVEGVAEGSKFGMPCVEFTSCATCKNAIVIHDEPHYVARLLKSREALETLEKDSSSHADKIARFDKVFRETLDVLNNYILPKVSKQTMVEAEALIPDTPNIPLVY</sequence>
<dbReference type="InterPro" id="IPR011010">
    <property type="entry name" value="DNA_brk_join_enz"/>
</dbReference>
<evidence type="ECO:0000256" key="1">
    <source>
        <dbReference type="ARBA" id="ARBA00023172"/>
    </source>
</evidence>
<evidence type="ECO:0000259" key="2">
    <source>
        <dbReference type="Pfam" id="PF00589"/>
    </source>
</evidence>
<feature type="domain" description="Tyr recombinase" evidence="2">
    <location>
        <begin position="283"/>
        <end position="394"/>
    </location>
</feature>
<proteinExistence type="predicted"/>
<protein>
    <submittedName>
        <fullName evidence="3">Tyrosine-type recombinase/integrase</fullName>
    </submittedName>
</protein>
<dbReference type="Pfam" id="PF00589">
    <property type="entry name" value="Phage_integrase"/>
    <property type="match status" value="1"/>
</dbReference>
<dbReference type="SUPFAM" id="SSF56349">
    <property type="entry name" value="DNA breaking-rejoining enzymes"/>
    <property type="match status" value="1"/>
</dbReference>
<dbReference type="EMBL" id="JARBWL010000002">
    <property type="protein sequence ID" value="MDI2592729.1"/>
    <property type="molecule type" value="Genomic_DNA"/>
</dbReference>
<comment type="caution">
    <text evidence="3">The sequence shown here is derived from an EMBL/GenBank/DDBJ whole genome shotgun (WGS) entry which is preliminary data.</text>
</comment>
<accession>A0ABT6QPH7</accession>
<dbReference type="InterPro" id="IPR002104">
    <property type="entry name" value="Integrase_catalytic"/>
</dbReference>
<keyword evidence="1" id="KW-0233">DNA recombination</keyword>
<name>A0ABT6QPH7_9PSED</name>
<dbReference type="Proteomes" id="UP001159100">
    <property type="component" value="Unassembled WGS sequence"/>
</dbReference>
<dbReference type="RefSeq" id="WP_282316048.1">
    <property type="nucleotide sequence ID" value="NZ_JARBWL010000002.1"/>
</dbReference>
<dbReference type="InterPro" id="IPR013762">
    <property type="entry name" value="Integrase-like_cat_sf"/>
</dbReference>
<organism evidence="3 5">
    <name type="scientific">Pseudomonas fungipugnans</name>
    <dbReference type="NCBI Taxonomy" id="3024217"/>
    <lineage>
        <taxon>Bacteria</taxon>
        <taxon>Pseudomonadati</taxon>
        <taxon>Pseudomonadota</taxon>
        <taxon>Gammaproteobacteria</taxon>
        <taxon>Pseudomonadales</taxon>
        <taxon>Pseudomonadaceae</taxon>
        <taxon>Pseudomonas</taxon>
    </lineage>
</organism>
<evidence type="ECO:0000313" key="3">
    <source>
        <dbReference type="EMBL" id="MDI2592729.1"/>
    </source>
</evidence>
<dbReference type="EMBL" id="JARBWL010000002">
    <property type="protein sequence ID" value="MDI2595568.1"/>
    <property type="molecule type" value="Genomic_DNA"/>
</dbReference>
<evidence type="ECO:0000313" key="4">
    <source>
        <dbReference type="EMBL" id="MDI2595568.1"/>
    </source>
</evidence>
<reference evidence="3 5" key="1">
    <citation type="submission" date="2023-02" db="EMBL/GenBank/DDBJ databases">
        <title>Pseudomonas chrutzelriedensis sp. nov., a potently antifungal strain isolated from moss.</title>
        <authorList>
            <person name="Schnyder A."/>
            <person name="Kalawong R."/>
            <person name="Eberl L."/>
            <person name="Agnoli K."/>
        </authorList>
    </citation>
    <scope>NUCLEOTIDE SEQUENCE [LARGE SCALE GENOMIC DNA]</scope>
    <source>
        <strain evidence="3 5">681</strain>
    </source>
</reference>
<dbReference type="Gene3D" id="1.10.443.10">
    <property type="entry name" value="Intergrase catalytic core"/>
    <property type="match status" value="1"/>
</dbReference>
<evidence type="ECO:0000313" key="5">
    <source>
        <dbReference type="Proteomes" id="UP001159100"/>
    </source>
</evidence>